<evidence type="ECO:0000259" key="11">
    <source>
        <dbReference type="Pfam" id="PF07685"/>
    </source>
</evidence>
<proteinExistence type="inferred from homology"/>
<dbReference type="CDD" id="cd03130">
    <property type="entry name" value="GATase1_CobB"/>
    <property type="match status" value="1"/>
</dbReference>
<evidence type="ECO:0000256" key="4">
    <source>
        <dbReference type="ARBA" id="ARBA00022598"/>
    </source>
</evidence>
<dbReference type="AlphaFoldDB" id="A0A3D9HE06"/>
<sequence length="446" mass="47339">MAGKSRGPCLMKGLVIAAPSSGSGKTLVTLALLRALKNRGCRVASAKTGPDYIDPAFHSAASGRPCRNLDPWAMRVQTISHAVHALAEGADLIVAEGVMGLFDGARDGTGSTADLAVMLGWPVVLVVDVKGQAASAAAMVQGFARFRTDLRLSGVIFNRVGGKGHVDILSQAMAEHLPEIPVLGFLPKQADLVMPERHLGLVQAVENADLDHFLEQAAEWAGAAVDLDRLVAIATAADLVPGNEGPLPPLGQRIAVAKDEAFAFTYQEVLDGWRQAGAEISFFSPLADEAPDGHADAIYLPGGYPELHAGCLAGNQNFMNGLQSAAARRAFVFGECGGYMTLGQGLVDAEGQRHEMAGLLPLETSFQKRRLHLGYRKAVSLSDSPLGRTGQYWRGHEFHYASIVEEGAADRLFRMRDALDQSGTEAGLKVNSVAGSFLHLIDRADD</sequence>
<name>A0A3D9HE06_9PROT</name>
<keyword evidence="6 9" id="KW-0067">ATP-binding</keyword>
<dbReference type="InterPro" id="IPR027417">
    <property type="entry name" value="P-loop_NTPase"/>
</dbReference>
<evidence type="ECO:0000256" key="2">
    <source>
        <dbReference type="ARBA" id="ARBA00006205"/>
    </source>
</evidence>
<dbReference type="NCBIfam" id="TIGR00379">
    <property type="entry name" value="cobB"/>
    <property type="match status" value="1"/>
</dbReference>
<evidence type="ECO:0000256" key="8">
    <source>
        <dbReference type="ARBA" id="ARBA00022962"/>
    </source>
</evidence>
<evidence type="ECO:0000256" key="3">
    <source>
        <dbReference type="ARBA" id="ARBA00022573"/>
    </source>
</evidence>
<comment type="cofactor">
    <cofactor evidence="1 9">
        <name>Mg(2+)</name>
        <dbReference type="ChEBI" id="CHEBI:18420"/>
    </cofactor>
</comment>
<evidence type="ECO:0000256" key="5">
    <source>
        <dbReference type="ARBA" id="ARBA00022741"/>
    </source>
</evidence>
<protein>
    <recommendedName>
        <fullName evidence="9">Cobyrinate a,c-diamide synthase</fullName>
        <ecNumber evidence="9">6.3.5.11</ecNumber>
    </recommendedName>
    <alternativeName>
        <fullName evidence="9">Cobyrinic acid a,c-diamide synthetase</fullName>
    </alternativeName>
</protein>
<comment type="catalytic activity">
    <reaction evidence="9">
        <text>cob(II)yrinate + 2 L-glutamine + 2 ATP + 2 H2O = cob(II)yrinate a,c diamide + 2 L-glutamate + 2 ADP + 2 phosphate + 2 H(+)</text>
        <dbReference type="Rhea" id="RHEA:26289"/>
        <dbReference type="ChEBI" id="CHEBI:15377"/>
        <dbReference type="ChEBI" id="CHEBI:15378"/>
        <dbReference type="ChEBI" id="CHEBI:29985"/>
        <dbReference type="ChEBI" id="CHEBI:30616"/>
        <dbReference type="ChEBI" id="CHEBI:43474"/>
        <dbReference type="ChEBI" id="CHEBI:58359"/>
        <dbReference type="ChEBI" id="CHEBI:58537"/>
        <dbReference type="ChEBI" id="CHEBI:58894"/>
        <dbReference type="ChEBI" id="CHEBI:456216"/>
        <dbReference type="EC" id="6.3.5.11"/>
    </reaction>
</comment>
<keyword evidence="4 9" id="KW-0436">Ligase</keyword>
<evidence type="ECO:0000256" key="9">
    <source>
        <dbReference type="HAMAP-Rule" id="MF_00027"/>
    </source>
</evidence>
<dbReference type="NCBIfam" id="NF002204">
    <property type="entry name" value="PRK01077.1"/>
    <property type="match status" value="1"/>
</dbReference>
<gene>
    <name evidence="9" type="primary">cbiA</name>
    <name evidence="12" type="ORF">DFP90_10966</name>
</gene>
<reference evidence="12 13" key="1">
    <citation type="submission" date="2018-07" db="EMBL/GenBank/DDBJ databases">
        <title>Genomic Encyclopedia of Type Strains, Phase III (KMG-III): the genomes of soil and plant-associated and newly described type strains.</title>
        <authorList>
            <person name="Whitman W."/>
        </authorList>
    </citation>
    <scope>NUCLEOTIDE SEQUENCE [LARGE SCALE GENOMIC DNA]</scope>
    <source>
        <strain evidence="12 13">CECT 8488</strain>
    </source>
</reference>
<dbReference type="Gene3D" id="3.40.50.300">
    <property type="entry name" value="P-loop containing nucleotide triphosphate hydrolases"/>
    <property type="match status" value="2"/>
</dbReference>
<evidence type="ECO:0000259" key="10">
    <source>
        <dbReference type="Pfam" id="PF01656"/>
    </source>
</evidence>
<dbReference type="PANTHER" id="PTHR43873">
    <property type="entry name" value="COBYRINATE A,C-DIAMIDE SYNTHASE"/>
    <property type="match status" value="1"/>
</dbReference>
<evidence type="ECO:0000256" key="1">
    <source>
        <dbReference type="ARBA" id="ARBA00001946"/>
    </source>
</evidence>
<feature type="site" description="Increases nucleophilicity of active site Cys" evidence="9">
    <location>
        <position position="439"/>
    </location>
</feature>
<feature type="domain" description="CobQ/CobB/MinD/ParA nucleotide binding" evidence="10">
    <location>
        <begin position="14"/>
        <end position="198"/>
    </location>
</feature>
<keyword evidence="13" id="KW-1185">Reference proteome</keyword>
<dbReference type="EMBL" id="QRDW01000009">
    <property type="protein sequence ID" value="RED47702.1"/>
    <property type="molecule type" value="Genomic_DNA"/>
</dbReference>
<keyword evidence="8 9" id="KW-0315">Glutamine amidotransferase</keyword>
<dbReference type="Proteomes" id="UP000256845">
    <property type="component" value="Unassembled WGS sequence"/>
</dbReference>
<dbReference type="PROSITE" id="PS51274">
    <property type="entry name" value="GATASE_COBBQ"/>
    <property type="match status" value="1"/>
</dbReference>
<evidence type="ECO:0000313" key="12">
    <source>
        <dbReference type="EMBL" id="RED47702.1"/>
    </source>
</evidence>
<dbReference type="HAMAP" id="MF_00027">
    <property type="entry name" value="CobB_CbiA"/>
    <property type="match status" value="1"/>
</dbReference>
<keyword evidence="5 9" id="KW-0547">Nucleotide-binding</keyword>
<dbReference type="SUPFAM" id="SSF52540">
    <property type="entry name" value="P-loop containing nucleoside triphosphate hydrolases"/>
    <property type="match status" value="1"/>
</dbReference>
<comment type="similarity">
    <text evidence="2">Belongs to the CobB/CobQ family. CobQ subfamily.</text>
</comment>
<dbReference type="Pfam" id="PF07685">
    <property type="entry name" value="GATase_3"/>
    <property type="match status" value="1"/>
</dbReference>
<dbReference type="Gene3D" id="3.40.50.880">
    <property type="match status" value="1"/>
</dbReference>
<dbReference type="InterPro" id="IPR004484">
    <property type="entry name" value="CbiA/CobB_synth"/>
</dbReference>
<comment type="function">
    <text evidence="9">Catalyzes the ATP-dependent amidation of the two carboxylate groups at positions a and c of cobyrinate, using either L-glutamine or ammonia as the nitrogen source.</text>
</comment>
<keyword evidence="7 9" id="KW-0460">Magnesium</keyword>
<evidence type="ECO:0000256" key="6">
    <source>
        <dbReference type="ARBA" id="ARBA00022840"/>
    </source>
</evidence>
<feature type="active site" description="Nucleophile" evidence="9">
    <location>
        <position position="336"/>
    </location>
</feature>
<dbReference type="EC" id="6.3.5.11" evidence="9"/>
<evidence type="ECO:0000313" key="13">
    <source>
        <dbReference type="Proteomes" id="UP000256845"/>
    </source>
</evidence>
<dbReference type="GO" id="GO:0042242">
    <property type="term" value="F:cobyrinic acid a,c-diamide synthase activity"/>
    <property type="evidence" value="ECO:0007669"/>
    <property type="project" value="UniProtKB-UniRule"/>
</dbReference>
<feature type="domain" description="CobB/CobQ-like glutamine amidotransferase" evidence="11">
    <location>
        <begin position="253"/>
        <end position="441"/>
    </location>
</feature>
<comment type="domain">
    <text evidence="9">Comprises of two domains. The C-terminal domain contains the binding site for glutamine and catalyzes the hydrolysis of this substrate to glutamate and ammonia. The N-terminal domain is anticipated to bind ATP and cobyrinate and catalyzes the ultimate synthesis of the diamide product. The ammonia produced via the glutaminase domain is probably translocated to the adjacent domain via a molecular tunnel, where it reacts with an activated intermediate.</text>
</comment>
<dbReference type="InterPro" id="IPR002586">
    <property type="entry name" value="CobQ/CobB/MinD/ParA_Nub-bd_dom"/>
</dbReference>
<dbReference type="GO" id="GO:0005524">
    <property type="term" value="F:ATP binding"/>
    <property type="evidence" value="ECO:0007669"/>
    <property type="project" value="UniProtKB-UniRule"/>
</dbReference>
<dbReference type="InterPro" id="IPR011698">
    <property type="entry name" value="GATase_3"/>
</dbReference>
<comment type="pathway">
    <text evidence="9">Cofactor biosynthesis; adenosylcobalamin biosynthesis; cob(II)yrinate a,c-diamide from sirohydrochlorin (anaerobic route): step 10/10.</text>
</comment>
<dbReference type="GO" id="GO:0009236">
    <property type="term" value="P:cobalamin biosynthetic process"/>
    <property type="evidence" value="ECO:0007669"/>
    <property type="project" value="UniProtKB-UniRule"/>
</dbReference>
<dbReference type="Pfam" id="PF01656">
    <property type="entry name" value="CbiA"/>
    <property type="match status" value="1"/>
</dbReference>
<evidence type="ECO:0000256" key="7">
    <source>
        <dbReference type="ARBA" id="ARBA00022842"/>
    </source>
</evidence>
<comment type="caution">
    <text evidence="12">The sequence shown here is derived from an EMBL/GenBank/DDBJ whole genome shotgun (WGS) entry which is preliminary data.</text>
</comment>
<dbReference type="PANTHER" id="PTHR43873:SF1">
    <property type="entry name" value="COBYRINATE A,C-DIAMIDE SYNTHASE"/>
    <property type="match status" value="1"/>
</dbReference>
<accession>A0A3D9HE06</accession>
<comment type="similarity">
    <text evidence="9">Belongs to the CobB/CbiA family.</text>
</comment>
<dbReference type="CDD" id="cd05388">
    <property type="entry name" value="CobB_N"/>
    <property type="match status" value="1"/>
</dbReference>
<dbReference type="SUPFAM" id="SSF52317">
    <property type="entry name" value="Class I glutamine amidotransferase-like"/>
    <property type="match status" value="1"/>
</dbReference>
<comment type="miscellaneous">
    <text evidence="9">The a and c carboxylates of cobyrinate are activated for nucleophilic attack via formation of a phosphorylated intermediate by ATP. CbiA catalyzes first the amidation of the c-carboxylate, and then that of the a-carboxylate.</text>
</comment>
<keyword evidence="3 9" id="KW-0169">Cobalamin biosynthesis</keyword>
<dbReference type="UniPathway" id="UPA00148">
    <property type="reaction ID" value="UER00231"/>
</dbReference>
<organism evidence="12 13">
    <name type="scientific">Aestuariispira insulae</name>
    <dbReference type="NCBI Taxonomy" id="1461337"/>
    <lineage>
        <taxon>Bacteria</taxon>
        <taxon>Pseudomonadati</taxon>
        <taxon>Pseudomonadota</taxon>
        <taxon>Alphaproteobacteria</taxon>
        <taxon>Rhodospirillales</taxon>
        <taxon>Kiloniellaceae</taxon>
        <taxon>Aestuariispira</taxon>
    </lineage>
</organism>
<dbReference type="InterPro" id="IPR029062">
    <property type="entry name" value="Class_I_gatase-like"/>
</dbReference>